<feature type="region of interest" description="Disordered" evidence="9">
    <location>
        <begin position="100"/>
        <end position="130"/>
    </location>
</feature>
<evidence type="ECO:0000313" key="10">
    <source>
        <dbReference type="EMBL" id="MBR0652470.1"/>
    </source>
</evidence>
<comment type="pathway">
    <text evidence="1 7 8">Carbohydrate degradation; glycolysis; D-glyceraldehyde 3-phosphate and glycerone phosphate from D-glucose: step 2/4.</text>
</comment>
<dbReference type="InterPro" id="IPR018189">
    <property type="entry name" value="Phosphoglucose_isomerase_CS"/>
</dbReference>
<dbReference type="InterPro" id="IPR001672">
    <property type="entry name" value="G6P_Isomerase"/>
</dbReference>
<comment type="subcellular location">
    <subcellularLocation>
        <location evidence="7">Cytoplasm</location>
    </subcellularLocation>
</comment>
<keyword evidence="7" id="KW-0963">Cytoplasm</keyword>
<dbReference type="PROSITE" id="PS51463">
    <property type="entry name" value="P_GLUCOSE_ISOMERASE_3"/>
    <property type="match status" value="1"/>
</dbReference>
<dbReference type="Proteomes" id="UP000698752">
    <property type="component" value="Unassembled WGS sequence"/>
</dbReference>
<dbReference type="EMBL" id="JAAEDI010000029">
    <property type="protein sequence ID" value="MBR0652470.1"/>
    <property type="molecule type" value="Genomic_DNA"/>
</dbReference>
<dbReference type="GO" id="GO:0004347">
    <property type="term" value="F:glucose-6-phosphate isomerase activity"/>
    <property type="evidence" value="ECO:0007669"/>
    <property type="project" value="UniProtKB-EC"/>
</dbReference>
<comment type="pathway">
    <text evidence="7">Carbohydrate biosynthesis; gluconeogenesis.</text>
</comment>
<dbReference type="PROSITE" id="PS00765">
    <property type="entry name" value="P_GLUCOSE_ISOMERASE_1"/>
    <property type="match status" value="1"/>
</dbReference>
<dbReference type="PANTHER" id="PTHR11469:SF1">
    <property type="entry name" value="GLUCOSE-6-PHOSPHATE ISOMERASE"/>
    <property type="match status" value="1"/>
</dbReference>
<feature type="compositionally biased region" description="Polar residues" evidence="9">
    <location>
        <begin position="120"/>
        <end position="130"/>
    </location>
</feature>
<dbReference type="NCBIfam" id="NF001211">
    <property type="entry name" value="PRK00179.1"/>
    <property type="match status" value="1"/>
</dbReference>
<keyword evidence="4 7" id="KW-0324">Glycolysis</keyword>
<proteinExistence type="inferred from homology"/>
<organism evidence="10 11">
    <name type="scientific">Neoroseomonas terrae</name>
    <dbReference type="NCBI Taxonomy" id="424799"/>
    <lineage>
        <taxon>Bacteria</taxon>
        <taxon>Pseudomonadati</taxon>
        <taxon>Pseudomonadota</taxon>
        <taxon>Alphaproteobacteria</taxon>
        <taxon>Acetobacterales</taxon>
        <taxon>Acetobacteraceae</taxon>
        <taxon>Neoroseomonas</taxon>
    </lineage>
</organism>
<evidence type="ECO:0000256" key="5">
    <source>
        <dbReference type="ARBA" id="ARBA00023235"/>
    </source>
</evidence>
<dbReference type="InterPro" id="IPR035482">
    <property type="entry name" value="SIS_PGI_2"/>
</dbReference>
<protein>
    <recommendedName>
        <fullName evidence="7">Glucose-6-phosphate isomerase</fullName>
        <shortName evidence="7">GPI</shortName>
        <ecNumber evidence="7">5.3.1.9</ecNumber>
    </recommendedName>
    <alternativeName>
        <fullName evidence="7">Phosphoglucose isomerase</fullName>
        <shortName evidence="7">PGI</shortName>
    </alternativeName>
    <alternativeName>
        <fullName evidence="7">Phosphohexose isomerase</fullName>
        <shortName evidence="7">PHI</shortName>
    </alternativeName>
</protein>
<dbReference type="PANTHER" id="PTHR11469">
    <property type="entry name" value="GLUCOSE-6-PHOSPHATE ISOMERASE"/>
    <property type="match status" value="1"/>
</dbReference>
<dbReference type="CDD" id="cd05015">
    <property type="entry name" value="SIS_PGI_1"/>
    <property type="match status" value="1"/>
</dbReference>
<dbReference type="PRINTS" id="PR00662">
    <property type="entry name" value="G6PISOMERASE"/>
</dbReference>
<dbReference type="PROSITE" id="PS00174">
    <property type="entry name" value="P_GLUCOSE_ISOMERASE_2"/>
    <property type="match status" value="1"/>
</dbReference>
<keyword evidence="11" id="KW-1185">Reference proteome</keyword>
<dbReference type="Gene3D" id="3.40.50.10490">
    <property type="entry name" value="Glucose-6-phosphate isomerase like protein, domain 1"/>
    <property type="match status" value="2"/>
</dbReference>
<evidence type="ECO:0000256" key="9">
    <source>
        <dbReference type="SAM" id="MobiDB-lite"/>
    </source>
</evidence>
<comment type="function">
    <text evidence="7">Catalyzes the reversible isomerization of glucose-6-phosphate to fructose-6-phosphate.</text>
</comment>
<dbReference type="Gene3D" id="1.10.1390.10">
    <property type="match status" value="1"/>
</dbReference>
<comment type="catalytic activity">
    <reaction evidence="6 7 8">
        <text>alpha-D-glucose 6-phosphate = beta-D-fructose 6-phosphate</text>
        <dbReference type="Rhea" id="RHEA:11816"/>
        <dbReference type="ChEBI" id="CHEBI:57634"/>
        <dbReference type="ChEBI" id="CHEBI:58225"/>
        <dbReference type="EC" id="5.3.1.9"/>
    </reaction>
</comment>
<dbReference type="CDD" id="cd05016">
    <property type="entry name" value="SIS_PGI_2"/>
    <property type="match status" value="1"/>
</dbReference>
<feature type="active site" description="Proton donor" evidence="7">
    <location>
        <position position="365"/>
    </location>
</feature>
<evidence type="ECO:0000256" key="8">
    <source>
        <dbReference type="RuleBase" id="RU000612"/>
    </source>
</evidence>
<gene>
    <name evidence="7 10" type="primary">pgi</name>
    <name evidence="10" type="ORF">GXW78_22630</name>
</gene>
<dbReference type="InterPro" id="IPR035476">
    <property type="entry name" value="SIS_PGI_1"/>
</dbReference>
<dbReference type="InterPro" id="IPR023096">
    <property type="entry name" value="G6P_Isomerase_C"/>
</dbReference>
<dbReference type="EC" id="5.3.1.9" evidence="7"/>
<name>A0ABS5EN67_9PROT</name>
<feature type="active site" evidence="7">
    <location>
        <position position="396"/>
    </location>
</feature>
<evidence type="ECO:0000256" key="7">
    <source>
        <dbReference type="HAMAP-Rule" id="MF_00473"/>
    </source>
</evidence>
<dbReference type="Pfam" id="PF00342">
    <property type="entry name" value="PGI"/>
    <property type="match status" value="1"/>
</dbReference>
<evidence type="ECO:0000256" key="2">
    <source>
        <dbReference type="ARBA" id="ARBA00006604"/>
    </source>
</evidence>
<reference evidence="11" key="1">
    <citation type="journal article" date="2021" name="Syst. Appl. Microbiol.">
        <title>Roseomonas hellenica sp. nov., isolated from roots of wild-growing Alkanna tinctoria.</title>
        <authorList>
            <person name="Rat A."/>
            <person name="Naranjo H.D."/>
            <person name="Lebbe L."/>
            <person name="Cnockaert M."/>
            <person name="Krigas N."/>
            <person name="Grigoriadou K."/>
            <person name="Maloupa E."/>
            <person name="Willems A."/>
        </authorList>
    </citation>
    <scope>NUCLEOTIDE SEQUENCE [LARGE SCALE GENOMIC DNA]</scope>
    <source>
        <strain evidence="11">LMG 31159</strain>
    </source>
</reference>
<evidence type="ECO:0000256" key="4">
    <source>
        <dbReference type="ARBA" id="ARBA00023152"/>
    </source>
</evidence>
<dbReference type="InterPro" id="IPR046348">
    <property type="entry name" value="SIS_dom_sf"/>
</dbReference>
<feature type="active site" evidence="7">
    <location>
        <position position="524"/>
    </location>
</feature>
<keyword evidence="3 7" id="KW-0312">Gluconeogenesis</keyword>
<dbReference type="SUPFAM" id="SSF53697">
    <property type="entry name" value="SIS domain"/>
    <property type="match status" value="1"/>
</dbReference>
<sequence length="559" mass="59088">MPRSDVEAAWAAVEALGRRPGAAAIRSLFTADPDRPARMTRQAGDVLLDLSRTAIGPEVLPALLALARAAGVERFRDAMAGGEAVNVTEGRGALHMSLRIPDGAPPYPPGRGHSEASDAGANQSGTALTQAQQTRARMRAFTAEVHEGRFLGATGERFTDVVNIGIGGSDLGPAMVARALWTPGAPMRAHYLANVDAHAWEAIRPQLDPKRTLVLIASKTFTTQETMTNAALVRGWLAEALGDGAAAGHFAALSTNLKGAAEFGIPEARVFGFSDTVGGRFSLWSSIGLSLALALGWPAFERLLAGGRAMDEHFLAAPLEDNLPLLLALTEAWHVNGLGYPSRAVLPYDERLARFPAHLQQLEMESLGKGVHADGSRLSRRSGPVVFGEPGTNAQHSFMQLIHQSPVPVPVDFVLVARADHSNPDSHRKLLANGLAQAEALLVGKDETTVRQEMAASGAAPGSIDLVASHRVFSGDRPSTVILVPRLDAFTLGQLVALYEHKVACLGALWGINPFDQWGVELGKVVAGHVGARLEGRSAGVHAATEASVAAIMRLQGER</sequence>
<accession>A0ABS5EN67</accession>
<evidence type="ECO:0000313" key="11">
    <source>
        <dbReference type="Proteomes" id="UP000698752"/>
    </source>
</evidence>
<evidence type="ECO:0000256" key="1">
    <source>
        <dbReference type="ARBA" id="ARBA00004926"/>
    </source>
</evidence>
<evidence type="ECO:0000256" key="6">
    <source>
        <dbReference type="ARBA" id="ARBA00029321"/>
    </source>
</evidence>
<evidence type="ECO:0000256" key="3">
    <source>
        <dbReference type="ARBA" id="ARBA00022432"/>
    </source>
</evidence>
<keyword evidence="5 7" id="KW-0413">Isomerase</keyword>
<dbReference type="RefSeq" id="WP_211871188.1">
    <property type="nucleotide sequence ID" value="NZ_JAAEDI010000029.1"/>
</dbReference>
<comment type="similarity">
    <text evidence="2 7 8">Belongs to the GPI family.</text>
</comment>
<dbReference type="HAMAP" id="MF_00473">
    <property type="entry name" value="G6P_isomerase"/>
    <property type="match status" value="1"/>
</dbReference>
<comment type="caution">
    <text evidence="10">The sequence shown here is derived from an EMBL/GenBank/DDBJ whole genome shotgun (WGS) entry which is preliminary data.</text>
</comment>